<dbReference type="PANTHER" id="PTHR30093:SF2">
    <property type="entry name" value="TYPE II SECRETION SYSTEM PROTEIN H"/>
    <property type="match status" value="1"/>
</dbReference>
<dbReference type="Gene3D" id="3.30.700.10">
    <property type="entry name" value="Glycoprotein, Type 4 Pilin"/>
    <property type="match status" value="1"/>
</dbReference>
<gene>
    <name evidence="2" type="ORF">STSP2_00433</name>
</gene>
<reference evidence="3" key="1">
    <citation type="submission" date="2017-02" db="EMBL/GenBank/DDBJ databases">
        <title>Comparative genomics and description of representatives of a novel lineage of planctomycetes thriving in anoxic sediments.</title>
        <authorList>
            <person name="Spring S."/>
            <person name="Bunk B."/>
            <person name="Sproer C."/>
        </authorList>
    </citation>
    <scope>NUCLEOTIDE SEQUENCE [LARGE SCALE GENOMIC DNA]</scope>
    <source>
        <strain evidence="3">ST-NAGAB-D1</strain>
    </source>
</reference>
<sequence>MRHKGSGFTLIELLVVISIIALLLAIMMPALGMVKEKAKSLVCRTNLKTLGLASRLYAEEHNGKMPEQYYYNDAGNFAGYRVWVRQLAPYAAEVDEARYCPSAKVKPKPSDVDLQGAVTGNSRKSWMFKYGDTLDDCEYGCYGLNGWFYSDKEGPNYYKKLGSVKQASSVPLYADAKFVDAWPDDDHYVPEDYDLGGDFWDPYGDTTGNMIRFIMDRHGKRTNLVFADGHAESVALSEMWSLRWHKNFDTQHDVKRGENHDGSPIYQKR</sequence>
<protein>
    <submittedName>
        <fullName evidence="2">Type II secretion system protein G</fullName>
    </submittedName>
</protein>
<dbReference type="PANTHER" id="PTHR30093">
    <property type="entry name" value="GENERAL SECRETION PATHWAY PROTEIN G"/>
    <property type="match status" value="1"/>
</dbReference>
<proteinExistence type="predicted"/>
<evidence type="ECO:0000313" key="2">
    <source>
        <dbReference type="EMBL" id="AQT67290.1"/>
    </source>
</evidence>
<dbReference type="AlphaFoldDB" id="A0A1U9NI64"/>
<dbReference type="STRING" id="1936003.STSP2_00433"/>
<organism evidence="2 3">
    <name type="scientific">Anaerohalosphaera lusitana</name>
    <dbReference type="NCBI Taxonomy" id="1936003"/>
    <lineage>
        <taxon>Bacteria</taxon>
        <taxon>Pseudomonadati</taxon>
        <taxon>Planctomycetota</taxon>
        <taxon>Phycisphaerae</taxon>
        <taxon>Sedimentisphaerales</taxon>
        <taxon>Anaerohalosphaeraceae</taxon>
        <taxon>Anaerohalosphaera</taxon>
    </lineage>
</organism>
<keyword evidence="1" id="KW-0472">Membrane</keyword>
<dbReference type="Pfam" id="PF07963">
    <property type="entry name" value="N_methyl"/>
    <property type="match status" value="1"/>
</dbReference>
<name>A0A1U9NI64_9BACT</name>
<feature type="transmembrane region" description="Helical" evidence="1">
    <location>
        <begin position="6"/>
        <end position="31"/>
    </location>
</feature>
<dbReference type="InterPro" id="IPR012902">
    <property type="entry name" value="N_methyl_site"/>
</dbReference>
<accession>A0A1U9NI64</accession>
<dbReference type="SUPFAM" id="SSF54523">
    <property type="entry name" value="Pili subunits"/>
    <property type="match status" value="1"/>
</dbReference>
<dbReference type="Proteomes" id="UP000189674">
    <property type="component" value="Chromosome"/>
</dbReference>
<keyword evidence="3" id="KW-1185">Reference proteome</keyword>
<keyword evidence="1" id="KW-1133">Transmembrane helix</keyword>
<dbReference type="KEGG" id="alus:STSP2_00433"/>
<dbReference type="PROSITE" id="PS00409">
    <property type="entry name" value="PROKAR_NTER_METHYL"/>
    <property type="match status" value="1"/>
</dbReference>
<evidence type="ECO:0000256" key="1">
    <source>
        <dbReference type="SAM" id="Phobius"/>
    </source>
</evidence>
<dbReference type="RefSeq" id="WP_146663972.1">
    <property type="nucleotide sequence ID" value="NZ_CP019791.1"/>
</dbReference>
<evidence type="ECO:0000313" key="3">
    <source>
        <dbReference type="Proteomes" id="UP000189674"/>
    </source>
</evidence>
<keyword evidence="1" id="KW-0812">Transmembrane</keyword>
<dbReference type="OrthoDB" id="241541at2"/>
<dbReference type="NCBIfam" id="TIGR02532">
    <property type="entry name" value="IV_pilin_GFxxxE"/>
    <property type="match status" value="1"/>
</dbReference>
<dbReference type="InterPro" id="IPR045584">
    <property type="entry name" value="Pilin-like"/>
</dbReference>
<dbReference type="EMBL" id="CP019791">
    <property type="protein sequence ID" value="AQT67290.1"/>
    <property type="molecule type" value="Genomic_DNA"/>
</dbReference>